<dbReference type="SUPFAM" id="SSF53474">
    <property type="entry name" value="alpha/beta-Hydrolases"/>
    <property type="match status" value="1"/>
</dbReference>
<keyword evidence="2" id="KW-1133">Transmembrane helix</keyword>
<evidence type="ECO:0000259" key="3">
    <source>
        <dbReference type="Pfam" id="PF20434"/>
    </source>
</evidence>
<keyword evidence="2" id="KW-0472">Membrane</keyword>
<evidence type="ECO:0000256" key="2">
    <source>
        <dbReference type="SAM" id="Phobius"/>
    </source>
</evidence>
<protein>
    <submittedName>
        <fullName evidence="4">Acetyl esterase/lipase</fullName>
    </submittedName>
</protein>
<reference evidence="4 5" key="1">
    <citation type="submission" date="2017-02" db="EMBL/GenBank/DDBJ databases">
        <authorList>
            <person name="Peterson S.W."/>
        </authorList>
    </citation>
    <scope>NUCLEOTIDE SEQUENCE [LARGE SCALE GENOMIC DNA]</scope>
    <source>
        <strain evidence="4 5">ATCC 51222</strain>
    </source>
</reference>
<evidence type="ECO:0000256" key="1">
    <source>
        <dbReference type="ARBA" id="ARBA00022801"/>
    </source>
</evidence>
<dbReference type="EMBL" id="FUWW01000017">
    <property type="protein sequence ID" value="SJZ72150.1"/>
    <property type="molecule type" value="Genomic_DNA"/>
</dbReference>
<dbReference type="OrthoDB" id="24847at2"/>
<dbReference type="InterPro" id="IPR050300">
    <property type="entry name" value="GDXG_lipolytic_enzyme"/>
</dbReference>
<dbReference type="Proteomes" id="UP000190657">
    <property type="component" value="Unassembled WGS sequence"/>
</dbReference>
<feature type="transmembrane region" description="Helical" evidence="2">
    <location>
        <begin position="16"/>
        <end position="38"/>
    </location>
</feature>
<proteinExistence type="predicted"/>
<evidence type="ECO:0000313" key="4">
    <source>
        <dbReference type="EMBL" id="SJZ72150.1"/>
    </source>
</evidence>
<sequence length="375" mass="42351">MAEKVKEKKKHKGLKVLGVIILIIALIVGIGFGVIYYLTKPVDDTSDKAINVGGMLTSQNIDYKEASADGLENDLIVKIMQVSWKFCDKSDKKRMATQTPPENVVKVKDIPYIDDGNPYHKFDVFYPEGKIAKEGLPVIIDIHGGGWMYATKDLNEYYCMELAKKGYCVFSISYRLVPDVTVNEQIKDCTEALAFIRANMKDYPANKKTVMLTGDSAGGQLALYSTILNNNPDAREIFGTVDTKLNIKCLLLTSPVTYAKSGGWFSIYTKKMWGKDYKTKSTYNYMDLNEIMELANDMPPTYFITSSGDTLAHDQTVNAYNYFVEKGYECEIEDFTDLRDGKKLPHVFSVLDPFDEYGQKAIDNALDYYQKSLLK</sequence>
<dbReference type="InterPro" id="IPR049492">
    <property type="entry name" value="BD-FAE-like_dom"/>
</dbReference>
<dbReference type="InterPro" id="IPR029058">
    <property type="entry name" value="AB_hydrolase_fold"/>
</dbReference>
<dbReference type="RefSeq" id="WP_078768890.1">
    <property type="nucleotide sequence ID" value="NZ_FUWW01000017.1"/>
</dbReference>
<dbReference type="Pfam" id="PF20434">
    <property type="entry name" value="BD-FAE"/>
    <property type="match status" value="1"/>
</dbReference>
<dbReference type="GO" id="GO:0016787">
    <property type="term" value="F:hydrolase activity"/>
    <property type="evidence" value="ECO:0007669"/>
    <property type="project" value="UniProtKB-KW"/>
</dbReference>
<dbReference type="STRING" id="290054.SAMN02745114_01429"/>
<keyword evidence="5" id="KW-1185">Reference proteome</keyword>
<name>A0A1T4MYG6_9FIRM</name>
<dbReference type="Gene3D" id="3.40.50.1820">
    <property type="entry name" value="alpha/beta hydrolase"/>
    <property type="match status" value="1"/>
</dbReference>
<organism evidence="4 5">
    <name type="scientific">Eubacterium coprostanoligenes</name>
    <dbReference type="NCBI Taxonomy" id="290054"/>
    <lineage>
        <taxon>Bacteria</taxon>
        <taxon>Bacillati</taxon>
        <taxon>Bacillota</taxon>
        <taxon>Clostridia</taxon>
        <taxon>Eubacteriales</taxon>
        <taxon>Eubacteriaceae</taxon>
        <taxon>Eubacterium</taxon>
    </lineage>
</organism>
<keyword evidence="1" id="KW-0378">Hydrolase</keyword>
<gene>
    <name evidence="4" type="ORF">SAMN02745114_01429</name>
</gene>
<feature type="domain" description="BD-FAE-like" evidence="3">
    <location>
        <begin position="123"/>
        <end position="233"/>
    </location>
</feature>
<keyword evidence="2" id="KW-0812">Transmembrane</keyword>
<dbReference type="AlphaFoldDB" id="A0A1T4MYG6"/>
<accession>A0A1T4MYG6</accession>
<dbReference type="PANTHER" id="PTHR48081">
    <property type="entry name" value="AB HYDROLASE SUPERFAMILY PROTEIN C4A8.06C"/>
    <property type="match status" value="1"/>
</dbReference>
<evidence type="ECO:0000313" key="5">
    <source>
        <dbReference type="Proteomes" id="UP000190657"/>
    </source>
</evidence>